<name>A0A0C3EGK3_PILCF</name>
<proteinExistence type="predicted"/>
<reference evidence="3" key="2">
    <citation type="submission" date="2015-01" db="EMBL/GenBank/DDBJ databases">
        <title>Evolutionary Origins and Diversification of the Mycorrhizal Mutualists.</title>
        <authorList>
            <consortium name="DOE Joint Genome Institute"/>
            <consortium name="Mycorrhizal Genomics Consortium"/>
            <person name="Kohler A."/>
            <person name="Kuo A."/>
            <person name="Nagy L.G."/>
            <person name="Floudas D."/>
            <person name="Copeland A."/>
            <person name="Barry K.W."/>
            <person name="Cichocki N."/>
            <person name="Veneault-Fourrey C."/>
            <person name="LaButti K."/>
            <person name="Lindquist E.A."/>
            <person name="Lipzen A."/>
            <person name="Lundell T."/>
            <person name="Morin E."/>
            <person name="Murat C."/>
            <person name="Riley R."/>
            <person name="Ohm R."/>
            <person name="Sun H."/>
            <person name="Tunlid A."/>
            <person name="Henrissat B."/>
            <person name="Grigoriev I.V."/>
            <person name="Hibbett D.S."/>
            <person name="Martin F."/>
        </authorList>
    </citation>
    <scope>NUCLEOTIDE SEQUENCE [LARGE SCALE GENOMIC DNA]</scope>
    <source>
        <strain evidence="3">F 1598</strain>
    </source>
</reference>
<evidence type="ECO:0000313" key="2">
    <source>
        <dbReference type="EMBL" id="KIM71790.1"/>
    </source>
</evidence>
<dbReference type="HOGENOM" id="CLU_1595184_0_0_1"/>
<reference evidence="2 3" key="1">
    <citation type="submission" date="2014-04" db="EMBL/GenBank/DDBJ databases">
        <authorList>
            <consortium name="DOE Joint Genome Institute"/>
            <person name="Kuo A."/>
            <person name="Tarkka M."/>
            <person name="Buscot F."/>
            <person name="Kohler A."/>
            <person name="Nagy L.G."/>
            <person name="Floudas D."/>
            <person name="Copeland A."/>
            <person name="Barry K.W."/>
            <person name="Cichocki N."/>
            <person name="Veneault-Fourrey C."/>
            <person name="LaButti K."/>
            <person name="Lindquist E.A."/>
            <person name="Lipzen A."/>
            <person name="Lundell T."/>
            <person name="Morin E."/>
            <person name="Murat C."/>
            <person name="Sun H."/>
            <person name="Tunlid A."/>
            <person name="Henrissat B."/>
            <person name="Grigoriev I.V."/>
            <person name="Hibbett D.S."/>
            <person name="Martin F."/>
            <person name="Nordberg H.P."/>
            <person name="Cantor M.N."/>
            <person name="Hua S.X."/>
        </authorList>
    </citation>
    <scope>NUCLEOTIDE SEQUENCE [LARGE SCALE GENOMIC DNA]</scope>
    <source>
        <strain evidence="2 3">F 1598</strain>
    </source>
</reference>
<dbReference type="EMBL" id="KN833211">
    <property type="protein sequence ID" value="KIM71790.1"/>
    <property type="molecule type" value="Genomic_DNA"/>
</dbReference>
<dbReference type="AlphaFoldDB" id="A0A0C3EGK3"/>
<dbReference type="InParanoid" id="A0A0C3EGK3"/>
<evidence type="ECO:0000313" key="3">
    <source>
        <dbReference type="Proteomes" id="UP000054166"/>
    </source>
</evidence>
<dbReference type="Proteomes" id="UP000054166">
    <property type="component" value="Unassembled WGS sequence"/>
</dbReference>
<protein>
    <submittedName>
        <fullName evidence="2">Uncharacterized protein</fullName>
    </submittedName>
</protein>
<feature type="compositionally biased region" description="Acidic residues" evidence="1">
    <location>
        <begin position="86"/>
        <end position="98"/>
    </location>
</feature>
<feature type="compositionally biased region" description="Low complexity" evidence="1">
    <location>
        <begin position="35"/>
        <end position="52"/>
    </location>
</feature>
<evidence type="ECO:0000256" key="1">
    <source>
        <dbReference type="SAM" id="MobiDB-lite"/>
    </source>
</evidence>
<accession>A0A0C3EGK3</accession>
<keyword evidence="3" id="KW-1185">Reference proteome</keyword>
<sequence>MSRSTVGASGKDTINSHSDISHLYMSSSNEAPISSSDATADEASARAANRAATTERNEQKADKRSAGEENISDDEVLSERDLEPDLDREEEPLVDDDEFSKLQGLSPDDFKIALNFSINRAAEAGYAVAIGTGGSTSKDSGLSSSKSSSTFLHYHRVSLRFSPIAAM</sequence>
<feature type="compositionally biased region" description="Basic and acidic residues" evidence="1">
    <location>
        <begin position="53"/>
        <end position="67"/>
    </location>
</feature>
<organism evidence="2 3">
    <name type="scientific">Piloderma croceum (strain F 1598)</name>
    <dbReference type="NCBI Taxonomy" id="765440"/>
    <lineage>
        <taxon>Eukaryota</taxon>
        <taxon>Fungi</taxon>
        <taxon>Dikarya</taxon>
        <taxon>Basidiomycota</taxon>
        <taxon>Agaricomycotina</taxon>
        <taxon>Agaricomycetes</taxon>
        <taxon>Agaricomycetidae</taxon>
        <taxon>Atheliales</taxon>
        <taxon>Atheliaceae</taxon>
        <taxon>Piloderma</taxon>
    </lineage>
</organism>
<feature type="compositionally biased region" description="Polar residues" evidence="1">
    <location>
        <begin position="1"/>
        <end position="34"/>
    </location>
</feature>
<gene>
    <name evidence="2" type="ORF">PILCRDRAFT_16724</name>
</gene>
<feature type="region of interest" description="Disordered" evidence="1">
    <location>
        <begin position="1"/>
        <end position="104"/>
    </location>
</feature>